<protein>
    <submittedName>
        <fullName evidence="2">Uncharacterized protein</fullName>
    </submittedName>
</protein>
<dbReference type="GeneID" id="33901347"/>
<keyword evidence="1" id="KW-1133">Transmembrane helix</keyword>
<proteinExistence type="predicted"/>
<dbReference type="AlphaFoldDB" id="A0A221C8Z7"/>
<evidence type="ECO:0000313" key="2">
    <source>
        <dbReference type="EMBL" id="ASL69819.1"/>
    </source>
</evidence>
<organism evidence="2">
    <name type="scientific">Pseudopithomyces chartarum</name>
    <dbReference type="NCBI Taxonomy" id="1892770"/>
    <lineage>
        <taxon>Eukaryota</taxon>
        <taxon>Fungi</taxon>
        <taxon>Dikarya</taxon>
        <taxon>Ascomycota</taxon>
        <taxon>Pezizomycotina</taxon>
        <taxon>Dothideomycetes</taxon>
        <taxon>Pleosporomycetidae</taxon>
        <taxon>Pleosporales</taxon>
        <taxon>Massarineae</taxon>
        <taxon>Didymosphaeriaceae</taxon>
        <taxon>Pseudopithomyces</taxon>
    </lineage>
</organism>
<name>A0A221C8Z7_9PLEO</name>
<geneLocation type="mitochondrion" evidence="2"/>
<dbReference type="RefSeq" id="YP_009415174.1">
    <property type="nucleotide sequence ID" value="NC_035636.1"/>
</dbReference>
<keyword evidence="1" id="KW-0472">Membrane</keyword>
<feature type="transmembrane region" description="Helical" evidence="1">
    <location>
        <begin position="44"/>
        <end position="64"/>
    </location>
</feature>
<evidence type="ECO:0000256" key="1">
    <source>
        <dbReference type="SAM" id="Phobius"/>
    </source>
</evidence>
<sequence>MKSRFGSINDKFIFIILLSFIITSKSLQFTCNVGSKIDCCFNMSFYIWLFISILYSLEIFSGLVDKYKSSLKDNCIVPISFQLNWYSSEYWVILWMIKSYIYFKSFVDW</sequence>
<keyword evidence="2" id="KW-0496">Mitochondrion</keyword>
<gene>
    <name evidence="2" type="primary">orf109</name>
</gene>
<reference evidence="2" key="1">
    <citation type="submission" date="2017-03" db="EMBL/GenBank/DDBJ databases">
        <authorList>
            <person name="Afonso C.L."/>
            <person name="Miller P.J."/>
            <person name="Scott M.A."/>
            <person name="Spackman E."/>
            <person name="Goraichik I."/>
            <person name="Dimitrov K.M."/>
            <person name="Suarez D.L."/>
            <person name="Swayne D.E."/>
        </authorList>
    </citation>
    <scope>NUCLEOTIDE SEQUENCE</scope>
</reference>
<dbReference type="EMBL" id="KY792993">
    <property type="protein sequence ID" value="ASL69819.1"/>
    <property type="molecule type" value="Genomic_DNA"/>
</dbReference>
<keyword evidence="1" id="KW-0812">Transmembrane</keyword>
<accession>A0A221C8Z7</accession>